<dbReference type="Gene3D" id="3.40.850.10">
    <property type="entry name" value="Kinesin motor domain"/>
    <property type="match status" value="1"/>
</dbReference>
<keyword evidence="3 10" id="KW-0493">Microtubule</keyword>
<reference evidence="14 15" key="1">
    <citation type="submission" date="2017-12" db="EMBL/GenBank/DDBJ databases">
        <title>Sequencing, de novo assembly and annotation of complete genome of a new Thraustochytrid species, strain FCC1311.</title>
        <authorList>
            <person name="Sedici K."/>
            <person name="Godart F."/>
            <person name="Aiese Cigliano R."/>
            <person name="Sanseverino W."/>
            <person name="Barakat M."/>
            <person name="Ortet P."/>
            <person name="Marechal E."/>
            <person name="Cagnac O."/>
            <person name="Amato A."/>
        </authorList>
    </citation>
    <scope>NUCLEOTIDE SEQUENCE [LARGE SCALE GENOMIC DNA]</scope>
</reference>
<evidence type="ECO:0000256" key="4">
    <source>
        <dbReference type="ARBA" id="ARBA00022741"/>
    </source>
</evidence>
<gene>
    <name evidence="14" type="ORF">FCC1311_017932</name>
</gene>
<evidence type="ECO:0000256" key="7">
    <source>
        <dbReference type="ARBA" id="ARBA00023175"/>
    </source>
</evidence>
<dbReference type="InterPro" id="IPR036961">
    <property type="entry name" value="Kinesin_motor_dom_sf"/>
</dbReference>
<feature type="domain" description="Kinesin motor" evidence="13">
    <location>
        <begin position="23"/>
        <end position="357"/>
    </location>
</feature>
<keyword evidence="4 9" id="KW-0547">Nucleotide-binding</keyword>
<comment type="subcellular location">
    <subcellularLocation>
        <location evidence="1">Cytoplasm</location>
        <location evidence="1">Cytoskeleton</location>
    </subcellularLocation>
</comment>
<dbReference type="GO" id="GO:0007018">
    <property type="term" value="P:microtubule-based movement"/>
    <property type="evidence" value="ECO:0007669"/>
    <property type="project" value="InterPro"/>
</dbReference>
<dbReference type="GO" id="GO:0003777">
    <property type="term" value="F:microtubule motor activity"/>
    <property type="evidence" value="ECO:0007669"/>
    <property type="project" value="InterPro"/>
</dbReference>
<evidence type="ECO:0000259" key="13">
    <source>
        <dbReference type="PROSITE" id="PS50067"/>
    </source>
</evidence>
<evidence type="ECO:0000256" key="3">
    <source>
        <dbReference type="ARBA" id="ARBA00022701"/>
    </source>
</evidence>
<dbReference type="AlphaFoldDB" id="A0A2R5GCR8"/>
<dbReference type="Pfam" id="PF00225">
    <property type="entry name" value="Kinesin"/>
    <property type="match status" value="1"/>
</dbReference>
<dbReference type="InterPro" id="IPR001752">
    <property type="entry name" value="Kinesin_motor_dom"/>
</dbReference>
<dbReference type="PANTHER" id="PTHR47969:SF21">
    <property type="entry name" value="KINESIN-LIKE PROTEIN"/>
    <property type="match status" value="1"/>
</dbReference>
<dbReference type="SMART" id="SM00129">
    <property type="entry name" value="KISc"/>
    <property type="match status" value="1"/>
</dbReference>
<feature type="compositionally biased region" description="Low complexity" evidence="12">
    <location>
        <begin position="757"/>
        <end position="780"/>
    </location>
</feature>
<dbReference type="Proteomes" id="UP000241890">
    <property type="component" value="Unassembled WGS sequence"/>
</dbReference>
<feature type="binding site" evidence="9">
    <location>
        <begin position="110"/>
        <end position="117"/>
    </location>
    <ligand>
        <name>ATP</name>
        <dbReference type="ChEBI" id="CHEBI:30616"/>
    </ligand>
</feature>
<dbReference type="InterPro" id="IPR027640">
    <property type="entry name" value="Kinesin-like_fam"/>
</dbReference>
<keyword evidence="8" id="KW-0206">Cytoskeleton</keyword>
<feature type="coiled-coil region" evidence="11">
    <location>
        <begin position="372"/>
        <end position="601"/>
    </location>
</feature>
<dbReference type="SUPFAM" id="SSF52540">
    <property type="entry name" value="P-loop containing nucleoside triphosphate hydrolases"/>
    <property type="match status" value="1"/>
</dbReference>
<dbReference type="EMBL" id="BEYU01000013">
    <property type="protein sequence ID" value="GBG25574.1"/>
    <property type="molecule type" value="Genomic_DNA"/>
</dbReference>
<name>A0A2R5GCR8_9STRA</name>
<feature type="compositionally biased region" description="Basic and acidic residues" evidence="12">
    <location>
        <begin position="658"/>
        <end position="676"/>
    </location>
</feature>
<evidence type="ECO:0000313" key="14">
    <source>
        <dbReference type="EMBL" id="GBG25574.1"/>
    </source>
</evidence>
<protein>
    <recommendedName>
        <fullName evidence="10">Kinesin-like protein</fullName>
    </recommendedName>
</protein>
<feature type="region of interest" description="Disordered" evidence="12">
    <location>
        <begin position="734"/>
        <end position="835"/>
    </location>
</feature>
<dbReference type="InParanoid" id="A0A2R5GCR8"/>
<sequence>MGGESKTAEKFGRELARSKAGECVRVVVRVRPLNSTEKQEGYEAAAIVDEQRASISLTNPSAAASEPPKVFTFDQVYGPTAQQKQIYDRTAAAIVESVCEGYNGTIFAYGQTGAGKTHTMEGCRDPPELKGIIPNSFKHIFDKIAAEGSDHKQFLVRASYLEIYMEECRDLLAHNPKNKLELKESVDSGVYVKDQRVEIVKSVAEIDRLMQEGNGKRKVGATRMNQTSSRSHSIFSIVVETSELDESSGEAKIRVGKLNLVDLAGSERQSKTGATGERLEEATKINLSLSALGNVISALVGSKSQHIPYRDSKLTRLLQDSLGGNTKTVMIANCGPADYNYDETLSTLRYADRAKKIKNKPKINEDPKDAMLREFQEEIMRLKAQLQAAANGQPIDPNSVVDGVAAVAGKPVMDSRQIEELKEEMKSEMKRQAEEDKRRIQQQAQEQLEKITEEKRMSEKERADLKARLEREGQQALRAKQAKEALQKKLKMMEQRLLVGGMIMDKAAKQEEDLRKAEIELEERRVQERILARKVIEKEEEMMLKEERYSSLQDEVEVKTKKLKKLWQKYQGCKTEVKDLEQSFQQEREDMLHTIRELTRQVKLKELVIEHFIPTDEADKLNARAQWDEKQDQWKISRIEFAGNQLRPTRPLSNMRSRRPETDYANHRKQYDDNPRYRSENVATLDLEMTERLTADYDGAAMNQRVQAALTAALESGEPDVSFGAAPENLPTCNPYLSYNPGDPGTAGSESVRERGSTASSSRRTKSRGASSKRPGTASRAGRDRRKSSSASRDDGPTMSLMSHHHRHAHHGIDDDEGKDPEEMYPSARGLVSRS</sequence>
<keyword evidence="15" id="KW-1185">Reference proteome</keyword>
<keyword evidence="2" id="KW-0963">Cytoplasm</keyword>
<dbReference type="OrthoDB" id="3176171at2759"/>
<evidence type="ECO:0000256" key="9">
    <source>
        <dbReference type="PROSITE-ProRule" id="PRU00283"/>
    </source>
</evidence>
<comment type="similarity">
    <text evidence="9 10">Belongs to the TRAFAC class myosin-kinesin ATPase superfamily. Kinesin family.</text>
</comment>
<evidence type="ECO:0000256" key="6">
    <source>
        <dbReference type="ARBA" id="ARBA00023054"/>
    </source>
</evidence>
<evidence type="ECO:0000256" key="11">
    <source>
        <dbReference type="SAM" id="Coils"/>
    </source>
</evidence>
<comment type="caution">
    <text evidence="14">The sequence shown here is derived from an EMBL/GenBank/DDBJ whole genome shotgun (WGS) entry which is preliminary data.</text>
</comment>
<dbReference type="GO" id="GO:0005874">
    <property type="term" value="C:microtubule"/>
    <property type="evidence" value="ECO:0007669"/>
    <property type="project" value="UniProtKB-KW"/>
</dbReference>
<evidence type="ECO:0000313" key="15">
    <source>
        <dbReference type="Proteomes" id="UP000241890"/>
    </source>
</evidence>
<keyword evidence="6 11" id="KW-0175">Coiled coil</keyword>
<keyword evidence="5 9" id="KW-0067">ATP-binding</keyword>
<dbReference type="PROSITE" id="PS00411">
    <property type="entry name" value="KINESIN_MOTOR_1"/>
    <property type="match status" value="1"/>
</dbReference>
<dbReference type="PROSITE" id="PS50067">
    <property type="entry name" value="KINESIN_MOTOR_2"/>
    <property type="match status" value="1"/>
</dbReference>
<evidence type="ECO:0000256" key="8">
    <source>
        <dbReference type="ARBA" id="ARBA00023212"/>
    </source>
</evidence>
<dbReference type="PANTHER" id="PTHR47969">
    <property type="entry name" value="CHROMOSOME-ASSOCIATED KINESIN KIF4A-RELATED"/>
    <property type="match status" value="1"/>
</dbReference>
<dbReference type="GO" id="GO:0005524">
    <property type="term" value="F:ATP binding"/>
    <property type="evidence" value="ECO:0007669"/>
    <property type="project" value="UniProtKB-UniRule"/>
</dbReference>
<evidence type="ECO:0000256" key="1">
    <source>
        <dbReference type="ARBA" id="ARBA00004245"/>
    </source>
</evidence>
<accession>A0A2R5GCR8</accession>
<evidence type="ECO:0000256" key="2">
    <source>
        <dbReference type="ARBA" id="ARBA00022490"/>
    </source>
</evidence>
<proteinExistence type="inferred from homology"/>
<dbReference type="PRINTS" id="PR00380">
    <property type="entry name" value="KINESINHEAVY"/>
</dbReference>
<keyword evidence="7 9" id="KW-0505">Motor protein</keyword>
<evidence type="ECO:0000256" key="5">
    <source>
        <dbReference type="ARBA" id="ARBA00022840"/>
    </source>
</evidence>
<evidence type="ECO:0000256" key="10">
    <source>
        <dbReference type="RuleBase" id="RU000394"/>
    </source>
</evidence>
<dbReference type="FunFam" id="3.40.850.10:FF:000029">
    <property type="entry name" value="Kinesin-like protein KIF17"/>
    <property type="match status" value="1"/>
</dbReference>
<organism evidence="14 15">
    <name type="scientific">Hondaea fermentalgiana</name>
    <dbReference type="NCBI Taxonomy" id="2315210"/>
    <lineage>
        <taxon>Eukaryota</taxon>
        <taxon>Sar</taxon>
        <taxon>Stramenopiles</taxon>
        <taxon>Bigyra</taxon>
        <taxon>Labyrinthulomycetes</taxon>
        <taxon>Thraustochytrida</taxon>
        <taxon>Thraustochytriidae</taxon>
        <taxon>Hondaea</taxon>
    </lineage>
</organism>
<evidence type="ECO:0000256" key="12">
    <source>
        <dbReference type="SAM" id="MobiDB-lite"/>
    </source>
</evidence>
<dbReference type="InterPro" id="IPR027417">
    <property type="entry name" value="P-loop_NTPase"/>
</dbReference>
<feature type="region of interest" description="Disordered" evidence="12">
    <location>
        <begin position="648"/>
        <end position="676"/>
    </location>
</feature>
<dbReference type="GO" id="GO:0008017">
    <property type="term" value="F:microtubule binding"/>
    <property type="evidence" value="ECO:0007669"/>
    <property type="project" value="InterPro"/>
</dbReference>
<dbReference type="InterPro" id="IPR019821">
    <property type="entry name" value="Kinesin_motor_CS"/>
</dbReference>